<feature type="non-terminal residue" evidence="1">
    <location>
        <position position="1"/>
    </location>
</feature>
<organism evidence="1">
    <name type="scientific">marine sediment metagenome</name>
    <dbReference type="NCBI Taxonomy" id="412755"/>
    <lineage>
        <taxon>unclassified sequences</taxon>
        <taxon>metagenomes</taxon>
        <taxon>ecological metagenomes</taxon>
    </lineage>
</organism>
<accession>A0A0F8VCV8</accession>
<proteinExistence type="predicted"/>
<evidence type="ECO:0000313" key="1">
    <source>
        <dbReference type="EMBL" id="KKK42192.1"/>
    </source>
</evidence>
<dbReference type="AlphaFoldDB" id="A0A0F8VCV8"/>
<comment type="caution">
    <text evidence="1">The sequence shown here is derived from an EMBL/GenBank/DDBJ whole genome shotgun (WGS) entry which is preliminary data.</text>
</comment>
<name>A0A0F8VCV8_9ZZZZ</name>
<reference evidence="1" key="1">
    <citation type="journal article" date="2015" name="Nature">
        <title>Complex archaea that bridge the gap between prokaryotes and eukaryotes.</title>
        <authorList>
            <person name="Spang A."/>
            <person name="Saw J.H."/>
            <person name="Jorgensen S.L."/>
            <person name="Zaremba-Niedzwiedzka K."/>
            <person name="Martijn J."/>
            <person name="Lind A.E."/>
            <person name="van Eijk R."/>
            <person name="Schleper C."/>
            <person name="Guy L."/>
            <person name="Ettema T.J."/>
        </authorList>
    </citation>
    <scope>NUCLEOTIDE SEQUENCE</scope>
</reference>
<dbReference type="EMBL" id="LAZR01070343">
    <property type="protein sequence ID" value="KKK42192.1"/>
    <property type="molecule type" value="Genomic_DNA"/>
</dbReference>
<gene>
    <name evidence="1" type="ORF">LCGC14_2214260</name>
</gene>
<protein>
    <submittedName>
        <fullName evidence="1">Uncharacterized protein</fullName>
    </submittedName>
</protein>
<sequence>INHIKDDNRIENLFLCKDSSEHGRVDKTLINIGIELAVEEMKKGNIIFNKSNKIYKRVG</sequence>